<dbReference type="EMBL" id="JBDJPC010000008">
    <property type="protein sequence ID" value="KAL1492921.1"/>
    <property type="molecule type" value="Genomic_DNA"/>
</dbReference>
<protein>
    <submittedName>
        <fullName evidence="1">Uncharacterized protein</fullName>
    </submittedName>
</protein>
<dbReference type="AlphaFoldDB" id="A0ABD1EE51"/>
<evidence type="ECO:0000313" key="1">
    <source>
        <dbReference type="EMBL" id="KAL1492921.1"/>
    </source>
</evidence>
<proteinExistence type="predicted"/>
<evidence type="ECO:0000313" key="2">
    <source>
        <dbReference type="Proteomes" id="UP001566132"/>
    </source>
</evidence>
<name>A0ABD1EE51_HYPHA</name>
<sequence length="116" mass="12623">MKFSFLTNIEFGERAILRALPSAEVAFPNWDCLSWKNLSLFDAVTGIAEATSVLTIGGLVKDSPGTEIFLGVLVYSLCLIHSLRWMPSVCGRVDAIQKGVTGWSSLGVPESLDPEY</sequence>
<organism evidence="1 2">
    <name type="scientific">Hypothenemus hampei</name>
    <name type="common">Coffee berry borer</name>
    <dbReference type="NCBI Taxonomy" id="57062"/>
    <lineage>
        <taxon>Eukaryota</taxon>
        <taxon>Metazoa</taxon>
        <taxon>Ecdysozoa</taxon>
        <taxon>Arthropoda</taxon>
        <taxon>Hexapoda</taxon>
        <taxon>Insecta</taxon>
        <taxon>Pterygota</taxon>
        <taxon>Neoptera</taxon>
        <taxon>Endopterygota</taxon>
        <taxon>Coleoptera</taxon>
        <taxon>Polyphaga</taxon>
        <taxon>Cucujiformia</taxon>
        <taxon>Curculionidae</taxon>
        <taxon>Scolytinae</taxon>
        <taxon>Hypothenemus</taxon>
    </lineage>
</organism>
<accession>A0ABD1EE51</accession>
<gene>
    <name evidence="1" type="ORF">ABEB36_011087</name>
</gene>
<reference evidence="1 2" key="1">
    <citation type="submission" date="2024-05" db="EMBL/GenBank/DDBJ databases">
        <title>Genetic variation in Jamaican populations of the coffee berry borer (Hypothenemus hampei).</title>
        <authorList>
            <person name="Errbii M."/>
            <person name="Myrie A."/>
        </authorList>
    </citation>
    <scope>NUCLEOTIDE SEQUENCE [LARGE SCALE GENOMIC DNA]</scope>
    <source>
        <strain evidence="1">JA-Hopewell-2020-01-JO</strain>
        <tissue evidence="1">Whole body</tissue>
    </source>
</reference>
<dbReference type="Proteomes" id="UP001566132">
    <property type="component" value="Unassembled WGS sequence"/>
</dbReference>
<keyword evidence="2" id="KW-1185">Reference proteome</keyword>
<comment type="caution">
    <text evidence="1">The sequence shown here is derived from an EMBL/GenBank/DDBJ whole genome shotgun (WGS) entry which is preliminary data.</text>
</comment>